<name>A0ABT0UZ61_9ACTN</name>
<evidence type="ECO:0000313" key="1">
    <source>
        <dbReference type="EMBL" id="MCM2393862.1"/>
    </source>
</evidence>
<proteinExistence type="predicted"/>
<sequence>MSIVVIALAVLILVAITVLLVKLQSWRPLRGRPGRNCPECGGRRTTTVELPGRLHGMLECRACHRVWQPPTS</sequence>
<gene>
    <name evidence="1" type="ORF">NBG84_37290</name>
</gene>
<dbReference type="Proteomes" id="UP001431429">
    <property type="component" value="Unassembled WGS sequence"/>
</dbReference>
<dbReference type="RefSeq" id="WP_250924153.1">
    <property type="nucleotide sequence ID" value="NZ_JAMQAW010000091.1"/>
</dbReference>
<dbReference type="EMBL" id="JAMQAW010000091">
    <property type="protein sequence ID" value="MCM2393862.1"/>
    <property type="molecule type" value="Genomic_DNA"/>
</dbReference>
<protein>
    <submittedName>
        <fullName evidence="1">Uncharacterized protein</fullName>
    </submittedName>
</protein>
<keyword evidence="2" id="KW-1185">Reference proteome</keyword>
<accession>A0ABT0UZ61</accession>
<organism evidence="1 2">
    <name type="scientific">Streptomyces albipurpureus</name>
    <dbReference type="NCBI Taxonomy" id="2897419"/>
    <lineage>
        <taxon>Bacteria</taxon>
        <taxon>Bacillati</taxon>
        <taxon>Actinomycetota</taxon>
        <taxon>Actinomycetes</taxon>
        <taxon>Kitasatosporales</taxon>
        <taxon>Streptomycetaceae</taxon>
        <taxon>Streptomyces</taxon>
    </lineage>
</organism>
<evidence type="ECO:0000313" key="2">
    <source>
        <dbReference type="Proteomes" id="UP001431429"/>
    </source>
</evidence>
<comment type="caution">
    <text evidence="1">The sequence shown here is derived from an EMBL/GenBank/DDBJ whole genome shotgun (WGS) entry which is preliminary data.</text>
</comment>
<reference evidence="1" key="1">
    <citation type="submission" date="2022-06" db="EMBL/GenBank/DDBJ databases">
        <title>Genome public.</title>
        <authorList>
            <person name="Sun Q."/>
        </authorList>
    </citation>
    <scope>NUCLEOTIDE SEQUENCE</scope>
    <source>
        <strain evidence="1">CWNU-1</strain>
    </source>
</reference>